<keyword evidence="5" id="KW-0570">Pentose shunt</keyword>
<name>A0A195B7J2_9HYME</name>
<accession>A0A195B7J2</accession>
<evidence type="ECO:0000256" key="4">
    <source>
        <dbReference type="ARBA" id="ARBA00022679"/>
    </source>
</evidence>
<organism evidence="7 8">
    <name type="scientific">Atta colombica</name>
    <dbReference type="NCBI Taxonomy" id="520822"/>
    <lineage>
        <taxon>Eukaryota</taxon>
        <taxon>Metazoa</taxon>
        <taxon>Ecdysozoa</taxon>
        <taxon>Arthropoda</taxon>
        <taxon>Hexapoda</taxon>
        <taxon>Insecta</taxon>
        <taxon>Pterygota</taxon>
        <taxon>Neoptera</taxon>
        <taxon>Endopterygota</taxon>
        <taxon>Hymenoptera</taxon>
        <taxon>Apocrita</taxon>
        <taxon>Aculeata</taxon>
        <taxon>Formicoidea</taxon>
        <taxon>Formicidae</taxon>
        <taxon>Myrmicinae</taxon>
        <taxon>Atta</taxon>
    </lineage>
</organism>
<sequence>MSEPQSKKTKTMSSLNQLKDLTTIVADTGDFQAMEQFKPTDATTNPSLILAAANQKKYAHLIEKAAAYGKKSGSTLSEQVEAALDITCVLFGKEILNIIPGRVSTEVDARLSFNKEASIEKAKRLIALYEGLGVSKERILIKLASTWEGIQAAKIGGKVWNPLQSDIVILFCPSRCLRRGWSYSYFAVCWSNFGLNKKIKLFRYVANTDKKFYEAKEDPGVVSVTQIYNYYKKFGYKTVVMGASFRNVGEIKELAGCDFLTISPNLLEELEKSNEIVHKVLSVESAKKCDLKKINLDEAEFRWLLNEDQMATDKLCEGIRKFTVDMRKLEKLLQEKILSIKSIE</sequence>
<dbReference type="PROSITE" id="PS01054">
    <property type="entry name" value="TRANSALDOLASE_1"/>
    <property type="match status" value="1"/>
</dbReference>
<protein>
    <recommendedName>
        <fullName evidence="3">transaldolase</fullName>
        <ecNumber evidence="3">2.2.1.2</ecNumber>
    </recommendedName>
</protein>
<dbReference type="GO" id="GO:0005975">
    <property type="term" value="P:carbohydrate metabolic process"/>
    <property type="evidence" value="ECO:0007669"/>
    <property type="project" value="InterPro"/>
</dbReference>
<dbReference type="PANTHER" id="PTHR10683:SF18">
    <property type="entry name" value="TRANSALDOLASE"/>
    <property type="match status" value="1"/>
</dbReference>
<keyword evidence="6" id="KW-0704">Schiff base</keyword>
<dbReference type="EMBL" id="KQ976565">
    <property type="protein sequence ID" value="KYM80493.1"/>
    <property type="molecule type" value="Genomic_DNA"/>
</dbReference>
<keyword evidence="8" id="KW-1185">Reference proteome</keyword>
<dbReference type="InterPro" id="IPR018225">
    <property type="entry name" value="Transaldolase_AS"/>
</dbReference>
<dbReference type="InterPro" id="IPR013785">
    <property type="entry name" value="Aldolase_TIM"/>
</dbReference>
<dbReference type="EC" id="2.2.1.2" evidence="3"/>
<dbReference type="Pfam" id="PF00923">
    <property type="entry name" value="TAL_FSA"/>
    <property type="match status" value="2"/>
</dbReference>
<evidence type="ECO:0000256" key="1">
    <source>
        <dbReference type="ARBA" id="ARBA00004857"/>
    </source>
</evidence>
<dbReference type="Gene3D" id="3.20.20.70">
    <property type="entry name" value="Aldolase class I"/>
    <property type="match status" value="2"/>
</dbReference>
<comment type="similarity">
    <text evidence="2">Belongs to the transaldolase family. Type 1 subfamily.</text>
</comment>
<comment type="pathway">
    <text evidence="1">Carbohydrate degradation; pentose phosphate pathway; D-glyceraldehyde 3-phosphate and beta-D-fructose 6-phosphate from D-ribose 5-phosphate and D-xylulose 5-phosphate (non-oxidative stage): step 2/3.</text>
</comment>
<gene>
    <name evidence="7" type="ORF">ALC53_09043</name>
</gene>
<dbReference type="GO" id="GO:0005737">
    <property type="term" value="C:cytoplasm"/>
    <property type="evidence" value="ECO:0007669"/>
    <property type="project" value="InterPro"/>
</dbReference>
<dbReference type="PANTHER" id="PTHR10683">
    <property type="entry name" value="TRANSALDOLASE"/>
    <property type="match status" value="1"/>
</dbReference>
<dbReference type="SUPFAM" id="SSF51569">
    <property type="entry name" value="Aldolase"/>
    <property type="match status" value="1"/>
</dbReference>
<dbReference type="AlphaFoldDB" id="A0A195B7J2"/>
<evidence type="ECO:0000313" key="8">
    <source>
        <dbReference type="Proteomes" id="UP000078540"/>
    </source>
</evidence>
<dbReference type="CDD" id="cd00957">
    <property type="entry name" value="Transaldolase_TalAB"/>
    <property type="match status" value="1"/>
</dbReference>
<evidence type="ECO:0000256" key="3">
    <source>
        <dbReference type="ARBA" id="ARBA00013151"/>
    </source>
</evidence>
<keyword evidence="4" id="KW-0808">Transferase</keyword>
<evidence type="ECO:0000256" key="2">
    <source>
        <dbReference type="ARBA" id="ARBA00008012"/>
    </source>
</evidence>
<dbReference type="InterPro" id="IPR004730">
    <property type="entry name" value="Transaldolase_1"/>
</dbReference>
<evidence type="ECO:0000256" key="5">
    <source>
        <dbReference type="ARBA" id="ARBA00023126"/>
    </source>
</evidence>
<dbReference type="GO" id="GO:0009052">
    <property type="term" value="P:pentose-phosphate shunt, non-oxidative branch"/>
    <property type="evidence" value="ECO:0007669"/>
    <property type="project" value="TreeGrafter"/>
</dbReference>
<evidence type="ECO:0000313" key="7">
    <source>
        <dbReference type="EMBL" id="KYM80493.1"/>
    </source>
</evidence>
<dbReference type="InterPro" id="IPR001585">
    <property type="entry name" value="TAL/FSA"/>
</dbReference>
<dbReference type="GO" id="GO:0004801">
    <property type="term" value="F:transaldolase activity"/>
    <property type="evidence" value="ECO:0007669"/>
    <property type="project" value="UniProtKB-EC"/>
</dbReference>
<evidence type="ECO:0000256" key="6">
    <source>
        <dbReference type="ARBA" id="ARBA00023270"/>
    </source>
</evidence>
<dbReference type="UniPathway" id="UPA00115">
    <property type="reaction ID" value="UER00414"/>
</dbReference>
<reference evidence="7 8" key="1">
    <citation type="submission" date="2015-09" db="EMBL/GenBank/DDBJ databases">
        <title>Atta colombica WGS genome.</title>
        <authorList>
            <person name="Nygaard S."/>
            <person name="Hu H."/>
            <person name="Boomsma J."/>
            <person name="Zhang G."/>
        </authorList>
    </citation>
    <scope>NUCLEOTIDE SEQUENCE [LARGE SCALE GENOMIC DNA]</scope>
    <source>
        <strain evidence="7">Treedump-2</strain>
        <tissue evidence="7">Whole body</tissue>
    </source>
</reference>
<dbReference type="Proteomes" id="UP000078540">
    <property type="component" value="Unassembled WGS sequence"/>
</dbReference>
<proteinExistence type="inferred from homology"/>
<dbReference type="STRING" id="520822.A0A195B7J2"/>